<evidence type="ECO:0000256" key="1">
    <source>
        <dbReference type="ARBA" id="ARBA00023125"/>
    </source>
</evidence>
<evidence type="ECO:0000313" key="6">
    <source>
        <dbReference type="EMBL" id="RSM64097.1"/>
    </source>
</evidence>
<dbReference type="GO" id="GO:0000150">
    <property type="term" value="F:DNA strand exchange activity"/>
    <property type="evidence" value="ECO:0007669"/>
    <property type="project" value="InterPro"/>
</dbReference>
<dbReference type="InterPro" id="IPR050639">
    <property type="entry name" value="SSR_resolvase"/>
</dbReference>
<dbReference type="GO" id="GO:0003677">
    <property type="term" value="F:DNA binding"/>
    <property type="evidence" value="ECO:0007669"/>
    <property type="project" value="UniProtKB-KW"/>
</dbReference>
<evidence type="ECO:0000256" key="3">
    <source>
        <dbReference type="SAM" id="MobiDB-lite"/>
    </source>
</evidence>
<dbReference type="CDD" id="cd00338">
    <property type="entry name" value="Ser_Recombinase"/>
    <property type="match status" value="1"/>
</dbReference>
<keyword evidence="2" id="KW-0233">DNA recombination</keyword>
<comment type="caution">
    <text evidence="6">The sequence shown here is derived from an EMBL/GenBank/DDBJ whole genome shotgun (WGS) entry which is preliminary data.</text>
</comment>
<dbReference type="Pfam" id="PF00239">
    <property type="entry name" value="Resolvase"/>
    <property type="match status" value="1"/>
</dbReference>
<proteinExistence type="predicted"/>
<feature type="domain" description="Recombinase" evidence="5">
    <location>
        <begin position="187"/>
        <end position="308"/>
    </location>
</feature>
<dbReference type="SUPFAM" id="SSF53041">
    <property type="entry name" value="Resolvase-like"/>
    <property type="match status" value="1"/>
</dbReference>
<dbReference type="PANTHER" id="PTHR30461">
    <property type="entry name" value="DNA-INVERTASE FROM LAMBDOID PROPHAGE"/>
    <property type="match status" value="1"/>
</dbReference>
<evidence type="ECO:0000313" key="7">
    <source>
        <dbReference type="Proteomes" id="UP000287547"/>
    </source>
</evidence>
<dbReference type="InterPro" id="IPR011109">
    <property type="entry name" value="DNA_bind_recombinase_dom"/>
</dbReference>
<evidence type="ECO:0000259" key="4">
    <source>
        <dbReference type="PROSITE" id="PS51736"/>
    </source>
</evidence>
<dbReference type="OrthoDB" id="4367319at2"/>
<dbReference type="PANTHER" id="PTHR30461:SF2">
    <property type="entry name" value="SERINE RECOMBINASE PINE-RELATED"/>
    <property type="match status" value="1"/>
</dbReference>
<dbReference type="InterPro" id="IPR036162">
    <property type="entry name" value="Resolvase-like_N_sf"/>
</dbReference>
<dbReference type="EMBL" id="QHKI01000100">
    <property type="protein sequence ID" value="RSM64097.1"/>
    <property type="molecule type" value="Genomic_DNA"/>
</dbReference>
<name>A0A428Y947_KIBAR</name>
<feature type="domain" description="Resolvase/invertase-type recombinase catalytic" evidence="4">
    <location>
        <begin position="32"/>
        <end position="179"/>
    </location>
</feature>
<dbReference type="AlphaFoldDB" id="A0A428Y947"/>
<evidence type="ECO:0000259" key="5">
    <source>
        <dbReference type="PROSITE" id="PS51737"/>
    </source>
</evidence>
<reference evidence="6 7" key="1">
    <citation type="submission" date="2018-05" db="EMBL/GenBank/DDBJ databases">
        <title>Evolution of GPA BGCs.</title>
        <authorList>
            <person name="Waglechner N."/>
            <person name="Wright G.D."/>
        </authorList>
    </citation>
    <scope>NUCLEOTIDE SEQUENCE [LARGE SCALE GENOMIC DNA]</scope>
    <source>
        <strain evidence="6 7">A82846</strain>
    </source>
</reference>
<protein>
    <recommendedName>
        <fullName evidence="8">Recombinase family protein</fullName>
    </recommendedName>
</protein>
<dbReference type="Gene3D" id="3.40.50.1390">
    <property type="entry name" value="Resolvase, N-terminal catalytic domain"/>
    <property type="match status" value="1"/>
</dbReference>
<feature type="compositionally biased region" description="Basic residues" evidence="3">
    <location>
        <begin position="1"/>
        <end position="15"/>
    </location>
</feature>
<evidence type="ECO:0000256" key="2">
    <source>
        <dbReference type="ARBA" id="ARBA00023172"/>
    </source>
</evidence>
<accession>A0A428Y947</accession>
<keyword evidence="1" id="KW-0238">DNA-binding</keyword>
<organism evidence="6 7">
    <name type="scientific">Kibdelosporangium aridum</name>
    <dbReference type="NCBI Taxonomy" id="2030"/>
    <lineage>
        <taxon>Bacteria</taxon>
        <taxon>Bacillati</taxon>
        <taxon>Actinomycetota</taxon>
        <taxon>Actinomycetes</taxon>
        <taxon>Pseudonocardiales</taxon>
        <taxon>Pseudonocardiaceae</taxon>
        <taxon>Kibdelosporangium</taxon>
    </lineage>
</organism>
<gene>
    <name evidence="6" type="ORF">DMH04_51900</name>
</gene>
<evidence type="ECO:0008006" key="8">
    <source>
        <dbReference type="Google" id="ProtNLM"/>
    </source>
</evidence>
<dbReference type="InterPro" id="IPR006119">
    <property type="entry name" value="Resolv_N"/>
</dbReference>
<dbReference type="PROSITE" id="PS51737">
    <property type="entry name" value="RECOMBINASE_DNA_BIND"/>
    <property type="match status" value="1"/>
</dbReference>
<dbReference type="SMART" id="SM00857">
    <property type="entry name" value="Resolvase"/>
    <property type="match status" value="1"/>
</dbReference>
<dbReference type="PROSITE" id="PS51736">
    <property type="entry name" value="RECOMBINASES_3"/>
    <property type="match status" value="1"/>
</dbReference>
<sequence>MSATAPRKRRRRFKKQASDRPVVVPFTPDNDAAVCYVRQSHFTDESMSSDVQAQDTHRWTNAYGVPVAATVEDLHVSGDLEPHKRSGLKLWLSDAPPQPWKTLVVSKLDRLVRNVMDALNLLEWLRARGKRLIAIAEGIDSSNSMSEFLITLIAAFARMERERMRERFKDSKAKLKEAGRWAGEGHIYGTKPVQLPGGGWILGLDQYAVKILHKLSRMARTGKSLTEMCDWLADNKIVTPRDRQLQLAAERRGEDPATVDLKGYEWGTSVLRRLLENPDLVEFGIFEPAEQAEISARLEEKARRKTRGSNQPYPFSGVLVCADCLEPLWHRIAHSKRTRTDGTTVEYHNEYWHCPNYEHGSSMRADVIEPLAEQAFYKIFAMVPVRERIVLPPTTHENEIAKLEREHAKLMSGVARAKSPEDRRRIVDDGDKILADIDTLRALPADPGGVQWVSTDRTWQQELVGMSPEDRRLRWLELGFAFAVQKRPDGTWSAGWRLPDGWQEAMPEIAEWAERIADTGATIEITDLLDWPTGGPTESKR</sequence>
<dbReference type="RefSeq" id="WP_125728567.1">
    <property type="nucleotide sequence ID" value="NZ_QHKI01000100.1"/>
</dbReference>
<dbReference type="Proteomes" id="UP000287547">
    <property type="component" value="Unassembled WGS sequence"/>
</dbReference>
<feature type="region of interest" description="Disordered" evidence="3">
    <location>
        <begin position="1"/>
        <end position="24"/>
    </location>
</feature>